<sequence>MLPAQSRNSMAASQGGSSSSFSFHMLFCSPSSLQSYFALVPPPRRGSSIFDIFEPIPPTTENPTSPATHSRLEIHQQPSSPRPKVQDLNESPTISPHVPPTSPVLSRFHSPPHNQNTMHNPSPVPSPLGPALRPPSAHVPTYLYLASPIAVPFLFF</sequence>
<reference evidence="2" key="2">
    <citation type="journal article" date="2024" name="Plant">
        <title>Genomic evolution and insights into agronomic trait innovations of Sesamum species.</title>
        <authorList>
            <person name="Miao H."/>
            <person name="Wang L."/>
            <person name="Qu L."/>
            <person name="Liu H."/>
            <person name="Sun Y."/>
            <person name="Le M."/>
            <person name="Wang Q."/>
            <person name="Wei S."/>
            <person name="Zheng Y."/>
            <person name="Lin W."/>
            <person name="Duan Y."/>
            <person name="Cao H."/>
            <person name="Xiong S."/>
            <person name="Wang X."/>
            <person name="Wei L."/>
            <person name="Li C."/>
            <person name="Ma Q."/>
            <person name="Ju M."/>
            <person name="Zhao R."/>
            <person name="Li G."/>
            <person name="Mu C."/>
            <person name="Tian Q."/>
            <person name="Mei H."/>
            <person name="Zhang T."/>
            <person name="Gao T."/>
            <person name="Zhang H."/>
        </authorList>
    </citation>
    <scope>NUCLEOTIDE SEQUENCE</scope>
    <source>
        <strain evidence="2">G01</strain>
    </source>
</reference>
<evidence type="ECO:0000256" key="1">
    <source>
        <dbReference type="SAM" id="MobiDB-lite"/>
    </source>
</evidence>
<comment type="caution">
    <text evidence="2">The sequence shown here is derived from an EMBL/GenBank/DDBJ whole genome shotgun (WGS) entry which is preliminary data.</text>
</comment>
<name>A0AAW2JGP8_9LAMI</name>
<proteinExistence type="predicted"/>
<dbReference type="EMBL" id="JACGWK010000994">
    <property type="protein sequence ID" value="KAL0293649.1"/>
    <property type="molecule type" value="Genomic_DNA"/>
</dbReference>
<protein>
    <submittedName>
        <fullName evidence="2">Uncharacterized protein</fullName>
    </submittedName>
</protein>
<evidence type="ECO:0000313" key="2">
    <source>
        <dbReference type="EMBL" id="KAL0293649.1"/>
    </source>
</evidence>
<gene>
    <name evidence="2" type="ORF">Sangu_3233800</name>
</gene>
<feature type="region of interest" description="Disordered" evidence="1">
    <location>
        <begin position="50"/>
        <end position="131"/>
    </location>
</feature>
<organism evidence="2">
    <name type="scientific">Sesamum angustifolium</name>
    <dbReference type="NCBI Taxonomy" id="2727405"/>
    <lineage>
        <taxon>Eukaryota</taxon>
        <taxon>Viridiplantae</taxon>
        <taxon>Streptophyta</taxon>
        <taxon>Embryophyta</taxon>
        <taxon>Tracheophyta</taxon>
        <taxon>Spermatophyta</taxon>
        <taxon>Magnoliopsida</taxon>
        <taxon>eudicotyledons</taxon>
        <taxon>Gunneridae</taxon>
        <taxon>Pentapetalae</taxon>
        <taxon>asterids</taxon>
        <taxon>lamiids</taxon>
        <taxon>Lamiales</taxon>
        <taxon>Pedaliaceae</taxon>
        <taxon>Sesamum</taxon>
    </lineage>
</organism>
<reference evidence="2" key="1">
    <citation type="submission" date="2020-06" db="EMBL/GenBank/DDBJ databases">
        <authorList>
            <person name="Li T."/>
            <person name="Hu X."/>
            <person name="Zhang T."/>
            <person name="Song X."/>
            <person name="Zhang H."/>
            <person name="Dai N."/>
            <person name="Sheng W."/>
            <person name="Hou X."/>
            <person name="Wei L."/>
        </authorList>
    </citation>
    <scope>NUCLEOTIDE SEQUENCE</scope>
    <source>
        <strain evidence="2">G01</strain>
        <tissue evidence="2">Leaf</tissue>
    </source>
</reference>
<accession>A0AAW2JGP8</accession>
<dbReference type="AlphaFoldDB" id="A0AAW2JGP8"/>